<organism evidence="3 4">
    <name type="scientific">Letharia lupina</name>
    <dbReference type="NCBI Taxonomy" id="560253"/>
    <lineage>
        <taxon>Eukaryota</taxon>
        <taxon>Fungi</taxon>
        <taxon>Dikarya</taxon>
        <taxon>Ascomycota</taxon>
        <taxon>Pezizomycotina</taxon>
        <taxon>Lecanoromycetes</taxon>
        <taxon>OSLEUM clade</taxon>
        <taxon>Lecanoromycetidae</taxon>
        <taxon>Lecanorales</taxon>
        <taxon>Lecanorineae</taxon>
        <taxon>Parmeliaceae</taxon>
        <taxon>Letharia</taxon>
    </lineage>
</organism>
<dbReference type="EMBL" id="JACCJB010000003">
    <property type="protein sequence ID" value="KAF6228844.1"/>
    <property type="molecule type" value="Genomic_DNA"/>
</dbReference>
<feature type="chain" id="PRO_5034508548" evidence="2">
    <location>
        <begin position="35"/>
        <end position="172"/>
    </location>
</feature>
<gene>
    <name evidence="3" type="ORF">HO133_006955</name>
</gene>
<dbReference type="RefSeq" id="XP_037156486.1">
    <property type="nucleotide sequence ID" value="XM_037297851.1"/>
</dbReference>
<feature type="region of interest" description="Disordered" evidence="1">
    <location>
        <begin position="35"/>
        <end position="56"/>
    </location>
</feature>
<evidence type="ECO:0000313" key="3">
    <source>
        <dbReference type="EMBL" id="KAF6228844.1"/>
    </source>
</evidence>
<name>A0A8H6FI18_9LECA</name>
<keyword evidence="4" id="KW-1185">Reference proteome</keyword>
<proteinExistence type="predicted"/>
<reference evidence="3 4" key="1">
    <citation type="journal article" date="2020" name="Genomics">
        <title>Complete, high-quality genomes from long-read metagenomic sequencing of two wolf lichen thalli reveals enigmatic genome architecture.</title>
        <authorList>
            <person name="McKenzie S.K."/>
            <person name="Walston R.F."/>
            <person name="Allen J.L."/>
        </authorList>
    </citation>
    <scope>NUCLEOTIDE SEQUENCE [LARGE SCALE GENOMIC DNA]</scope>
    <source>
        <strain evidence="3">WasteWater1</strain>
    </source>
</reference>
<comment type="caution">
    <text evidence="3">The sequence shown here is derived from an EMBL/GenBank/DDBJ whole genome shotgun (WGS) entry which is preliminary data.</text>
</comment>
<dbReference type="Proteomes" id="UP000593566">
    <property type="component" value="Unassembled WGS sequence"/>
</dbReference>
<dbReference type="AlphaFoldDB" id="A0A8H6FI18"/>
<feature type="compositionally biased region" description="Pro residues" evidence="1">
    <location>
        <begin position="42"/>
        <end position="53"/>
    </location>
</feature>
<sequence length="172" mass="18504">MKLSPSSSPLLSFCYLHTLTLAALSVVSPHPANAMATLNSTTPPPNPARPPLDPTQLRVHGTTTSLVFGKYTAPVSPFDLVGIVEKAQFEIVQSVVKARGDAPIAQPTFEWRHGRLYVRVEHELALTWLVMAEALHGLRDFGDEYGFWGLSFTVLDDTAGVVGSGSVGVGYT</sequence>
<keyword evidence="2" id="KW-0732">Signal</keyword>
<dbReference type="GeneID" id="59335355"/>
<feature type="signal peptide" evidence="2">
    <location>
        <begin position="1"/>
        <end position="34"/>
    </location>
</feature>
<protein>
    <submittedName>
        <fullName evidence="3">Uncharacterized protein</fullName>
    </submittedName>
</protein>
<evidence type="ECO:0000313" key="4">
    <source>
        <dbReference type="Proteomes" id="UP000593566"/>
    </source>
</evidence>
<evidence type="ECO:0000256" key="2">
    <source>
        <dbReference type="SAM" id="SignalP"/>
    </source>
</evidence>
<accession>A0A8H6FI18</accession>
<evidence type="ECO:0000256" key="1">
    <source>
        <dbReference type="SAM" id="MobiDB-lite"/>
    </source>
</evidence>